<protein>
    <recommendedName>
        <fullName evidence="3">DUF2946 domain-containing protein</fullName>
    </recommendedName>
</protein>
<reference evidence="2" key="1">
    <citation type="submission" date="2019-09" db="EMBL/GenBank/DDBJ databases">
        <title>Isolation and complete genome sequencing of Methylocystis species.</title>
        <authorList>
            <person name="Rumah B.L."/>
            <person name="Stead C.E."/>
            <person name="Stevens B.C."/>
            <person name="Minton N.P."/>
            <person name="Grosse-Honebrink A."/>
            <person name="Zhang Y."/>
        </authorList>
    </citation>
    <scope>NUCLEOTIDE SEQUENCE [LARGE SCALE GENOMIC DNA]</scope>
    <source>
        <strain evidence="2">BRCS1</strain>
    </source>
</reference>
<evidence type="ECO:0000313" key="2">
    <source>
        <dbReference type="Proteomes" id="UP000424673"/>
    </source>
</evidence>
<dbReference type="RefSeq" id="WP_154450749.1">
    <property type="nucleotide sequence ID" value="NZ_CP044328.1"/>
</dbReference>
<keyword evidence="2" id="KW-1185">Reference proteome</keyword>
<reference evidence="1 2" key="2">
    <citation type="journal article" date="2021" name="AMB Express">
        <title>Isolation and characterisation of Methylocystis spp. for poly-3-hydroxybutyrate production using waste methane feedstocks.</title>
        <authorList>
            <person name="Rumah B.L."/>
            <person name="Stead C.E."/>
            <person name="Claxton Stevens B.H."/>
            <person name="Minton N.P."/>
            <person name="Grosse-Honebrink A."/>
            <person name="Zhang Y."/>
        </authorList>
    </citation>
    <scope>NUCLEOTIDE SEQUENCE [LARGE SCALE GENOMIC DNA]</scope>
    <source>
        <strain evidence="1 2">BRCS1</strain>
    </source>
</reference>
<proteinExistence type="predicted"/>
<name>A0ABX6ED36_9HYPH</name>
<dbReference type="EMBL" id="CP044328">
    <property type="protein sequence ID" value="QGM92802.1"/>
    <property type="molecule type" value="Genomic_DNA"/>
</dbReference>
<gene>
    <name evidence="1" type="ORF">F7D13_01525</name>
</gene>
<dbReference type="Proteomes" id="UP000424673">
    <property type="component" value="Chromosome"/>
</dbReference>
<evidence type="ECO:0008006" key="3">
    <source>
        <dbReference type="Google" id="ProtNLM"/>
    </source>
</evidence>
<accession>A0ABX6ED36</accession>
<organism evidence="1 2">
    <name type="scientific">Methylocystis rosea</name>
    <dbReference type="NCBI Taxonomy" id="173366"/>
    <lineage>
        <taxon>Bacteria</taxon>
        <taxon>Pseudomonadati</taxon>
        <taxon>Pseudomonadota</taxon>
        <taxon>Alphaproteobacteria</taxon>
        <taxon>Hyphomicrobiales</taxon>
        <taxon>Methylocystaceae</taxon>
        <taxon>Methylocystis</taxon>
    </lineage>
</organism>
<evidence type="ECO:0000313" key="1">
    <source>
        <dbReference type="EMBL" id="QGM92802.1"/>
    </source>
</evidence>
<sequence length="121" mass="12997">MRLTTLRTLLLILAMVVQTVAGGAGLARAASISPEETIAAHCQQVRAGEQSAPNDRLGHRHNCQSCLLCGEPPPAWVSLTSDYVVALGEYALIDAPIYVVRSLYERSSRAHSARAPPFSRA</sequence>